<evidence type="ECO:0000313" key="1">
    <source>
        <dbReference type="EMBL" id="BCZ19903.1"/>
    </source>
</evidence>
<dbReference type="RefSeq" id="WP_260321591.1">
    <property type="nucleotide sequence ID" value="NZ_AP024819.1"/>
</dbReference>
<evidence type="ECO:0000313" key="2">
    <source>
        <dbReference type="Proteomes" id="UP000826146"/>
    </source>
</evidence>
<proteinExistence type="predicted"/>
<dbReference type="Proteomes" id="UP000826146">
    <property type="component" value="Chromosome"/>
</dbReference>
<reference evidence="1 2" key="1">
    <citation type="submission" date="2021-07" db="EMBL/GenBank/DDBJ databases">
        <title>Novel Helicobacter sp. Isolated from a cat.</title>
        <authorList>
            <person name="Rimbara E."/>
            <person name="Suzuki M."/>
        </authorList>
    </citation>
    <scope>NUCLEOTIDE SEQUENCE [LARGE SCALE GENOMIC DNA]</scope>
    <source>
        <strain evidence="2">NHP19-012</strain>
    </source>
</reference>
<dbReference type="EMBL" id="AP024819">
    <property type="protein sequence ID" value="BCZ19903.1"/>
    <property type="molecule type" value="Genomic_DNA"/>
</dbReference>
<gene>
    <name evidence="1" type="ORF">NHP190012_15450</name>
</gene>
<organism evidence="1 2">
    <name type="scientific">Helicobacter gastrofelis</name>
    <dbReference type="NCBI Taxonomy" id="2849642"/>
    <lineage>
        <taxon>Bacteria</taxon>
        <taxon>Pseudomonadati</taxon>
        <taxon>Campylobacterota</taxon>
        <taxon>Epsilonproteobacteria</taxon>
        <taxon>Campylobacterales</taxon>
        <taxon>Helicobacteraceae</taxon>
        <taxon>Helicobacter</taxon>
    </lineage>
</organism>
<keyword evidence="2" id="KW-1185">Reference proteome</keyword>
<protein>
    <submittedName>
        <fullName evidence="1">Uncharacterized protein</fullName>
    </submittedName>
</protein>
<accession>A0ABN6ICK8</accession>
<name>A0ABN6ICK8_9HELI</name>
<sequence length="44" mass="4737">MFVENGVNGFVFDFKDEGALRGLLEGLGEHYPTLLKGAAVGLVR</sequence>